<dbReference type="Gene3D" id="3.60.10.10">
    <property type="entry name" value="Endonuclease/exonuclease/phosphatase"/>
    <property type="match status" value="1"/>
</dbReference>
<keyword evidence="1" id="KW-0812">Transmembrane</keyword>
<reference evidence="2" key="1">
    <citation type="submission" date="2020-10" db="EMBL/GenBank/DDBJ databases">
        <authorList>
            <person name="Gilroy R."/>
        </authorList>
    </citation>
    <scope>NUCLEOTIDE SEQUENCE</scope>
    <source>
        <strain evidence="2">CHK187-14744</strain>
    </source>
</reference>
<reference evidence="2" key="2">
    <citation type="journal article" date="2021" name="PeerJ">
        <title>Extensive microbial diversity within the chicken gut microbiome revealed by metagenomics and culture.</title>
        <authorList>
            <person name="Gilroy R."/>
            <person name="Ravi A."/>
            <person name="Getino M."/>
            <person name="Pursley I."/>
            <person name="Horton D.L."/>
            <person name="Alikhan N.F."/>
            <person name="Baker D."/>
            <person name="Gharbi K."/>
            <person name="Hall N."/>
            <person name="Watson M."/>
            <person name="Adriaenssens E.M."/>
            <person name="Foster-Nyarko E."/>
            <person name="Jarju S."/>
            <person name="Secka A."/>
            <person name="Antonio M."/>
            <person name="Oren A."/>
            <person name="Chaudhuri R.R."/>
            <person name="La Ragione R."/>
            <person name="Hildebrand F."/>
            <person name="Pallen M.J."/>
        </authorList>
    </citation>
    <scope>NUCLEOTIDE SEQUENCE</scope>
    <source>
        <strain evidence="2">CHK187-14744</strain>
    </source>
</reference>
<keyword evidence="2" id="KW-0378">Hydrolase</keyword>
<evidence type="ECO:0000313" key="3">
    <source>
        <dbReference type="Proteomes" id="UP000824164"/>
    </source>
</evidence>
<feature type="transmembrane region" description="Helical" evidence="1">
    <location>
        <begin position="12"/>
        <end position="32"/>
    </location>
</feature>
<accession>A0A9D1HH52</accession>
<evidence type="ECO:0000313" key="2">
    <source>
        <dbReference type="EMBL" id="HIU03164.1"/>
    </source>
</evidence>
<protein>
    <submittedName>
        <fullName evidence="2">Endonuclease</fullName>
    </submittedName>
</protein>
<dbReference type="GO" id="GO:0004519">
    <property type="term" value="F:endonuclease activity"/>
    <property type="evidence" value="ECO:0007669"/>
    <property type="project" value="UniProtKB-KW"/>
</dbReference>
<dbReference type="AlphaFoldDB" id="A0A9D1HH52"/>
<dbReference type="Proteomes" id="UP000824164">
    <property type="component" value="Unassembled WGS sequence"/>
</dbReference>
<name>A0A9D1HH52_9FIRM</name>
<dbReference type="InterPro" id="IPR051916">
    <property type="entry name" value="GPI-anchor_lipid_remodeler"/>
</dbReference>
<dbReference type="EMBL" id="DVLT01000047">
    <property type="protein sequence ID" value="HIU03164.1"/>
    <property type="molecule type" value="Genomic_DNA"/>
</dbReference>
<keyword evidence="2" id="KW-0255">Endonuclease</keyword>
<evidence type="ECO:0000256" key="1">
    <source>
        <dbReference type="SAM" id="Phobius"/>
    </source>
</evidence>
<proteinExistence type="predicted"/>
<keyword evidence="2" id="KW-0540">Nuclease</keyword>
<dbReference type="GO" id="GO:0006506">
    <property type="term" value="P:GPI anchor biosynthetic process"/>
    <property type="evidence" value="ECO:0007669"/>
    <property type="project" value="TreeGrafter"/>
</dbReference>
<dbReference type="PANTHER" id="PTHR14859:SF1">
    <property type="entry name" value="PGAP2-INTERACTING PROTEIN"/>
    <property type="match status" value="1"/>
</dbReference>
<gene>
    <name evidence="2" type="ORF">IAB63_07935</name>
</gene>
<dbReference type="InterPro" id="IPR036691">
    <property type="entry name" value="Endo/exonu/phosph_ase_sf"/>
</dbReference>
<keyword evidence="1" id="KW-0472">Membrane</keyword>
<dbReference type="SUPFAM" id="SSF56219">
    <property type="entry name" value="DNase I-like"/>
    <property type="match status" value="1"/>
</dbReference>
<sequence>MKHWGKRIAKIALGLLICLVLIVGGYVIYMQLNYYRIDDYTQLTVENDQPDGVSAGTDYTIATYNIGFGAYEPEYTFFMDTGEMKTGEKTQGARARALGETNVVTNTNGSIELMMGLDCDFYFVQEVDQSATRSYHVDQADMIRSAFNTYGYVYCSAFHSPYLFYPFNEPHGSVESGIVTMSKYHIQESMRRQLPVSTSFITKFTDLDRCFVVNRIPADNGKELVLINLHLSAYDEGGQIRKQQLEMLNGVMAEEYAKGNYVIAGGDFNHDIAGTIEAFPSEQKVPGWVYELSDEDLAEGLSFVVPDNNLEVPSCRGADIPYEKGVDYTVTVDGFIVSDNVEASSEVINNEFAYSDHQPVKMTFRLK</sequence>
<organism evidence="2 3">
    <name type="scientific">Candidatus Onthocola gallistercoris</name>
    <dbReference type="NCBI Taxonomy" id="2840876"/>
    <lineage>
        <taxon>Bacteria</taxon>
        <taxon>Bacillati</taxon>
        <taxon>Bacillota</taxon>
        <taxon>Bacilli</taxon>
        <taxon>Candidatus Onthocola</taxon>
    </lineage>
</organism>
<dbReference type="GO" id="GO:0016020">
    <property type="term" value="C:membrane"/>
    <property type="evidence" value="ECO:0007669"/>
    <property type="project" value="GOC"/>
</dbReference>
<comment type="caution">
    <text evidence="2">The sequence shown here is derived from an EMBL/GenBank/DDBJ whole genome shotgun (WGS) entry which is preliminary data.</text>
</comment>
<keyword evidence="1" id="KW-1133">Transmembrane helix</keyword>
<dbReference type="PANTHER" id="PTHR14859">
    <property type="entry name" value="CALCOFLUOR WHITE HYPERSENSITIVE PROTEIN PRECURSOR"/>
    <property type="match status" value="1"/>
</dbReference>